<keyword evidence="1" id="KW-0472">Membrane</keyword>
<keyword evidence="2" id="KW-0732">Signal</keyword>
<feature type="signal peptide" evidence="2">
    <location>
        <begin position="1"/>
        <end position="24"/>
    </location>
</feature>
<dbReference type="EMBL" id="JAIWYP010000011">
    <property type="protein sequence ID" value="KAH3736387.1"/>
    <property type="molecule type" value="Genomic_DNA"/>
</dbReference>
<evidence type="ECO:0000313" key="3">
    <source>
        <dbReference type="EMBL" id="KAH3736387.1"/>
    </source>
</evidence>
<dbReference type="Proteomes" id="UP000828390">
    <property type="component" value="Unassembled WGS sequence"/>
</dbReference>
<keyword evidence="1" id="KW-1133">Transmembrane helix</keyword>
<evidence type="ECO:0000256" key="1">
    <source>
        <dbReference type="SAM" id="Phobius"/>
    </source>
</evidence>
<dbReference type="AlphaFoldDB" id="A0A9D4HXG0"/>
<name>A0A9D4HXG0_DREPO</name>
<comment type="caution">
    <text evidence="3">The sequence shown here is derived from an EMBL/GenBank/DDBJ whole genome shotgun (WGS) entry which is preliminary data.</text>
</comment>
<protein>
    <submittedName>
        <fullName evidence="3">Uncharacterized protein</fullName>
    </submittedName>
</protein>
<feature type="chain" id="PRO_5039109956" evidence="2">
    <location>
        <begin position="25"/>
        <end position="157"/>
    </location>
</feature>
<evidence type="ECO:0000313" key="4">
    <source>
        <dbReference type="Proteomes" id="UP000828390"/>
    </source>
</evidence>
<feature type="transmembrane region" description="Helical" evidence="1">
    <location>
        <begin position="65"/>
        <end position="87"/>
    </location>
</feature>
<dbReference type="PROSITE" id="PS51257">
    <property type="entry name" value="PROKAR_LIPOPROTEIN"/>
    <property type="match status" value="1"/>
</dbReference>
<evidence type="ECO:0000256" key="2">
    <source>
        <dbReference type="SAM" id="SignalP"/>
    </source>
</evidence>
<sequence length="157" mass="18400">MQAKWKNGSLQWTLSFILVGCFRTERTSWEWKYTHIGVEQRRLFIEFVCNESKKQFPIKMSTHPLFLRTSLPAASQMFIICVSLFFFHSYSTNEYIGYDKHSRCSVKTAHRDSKVLAIGFEETLMQTIFPDDYVIVLLLGHTMKTLDGLPLMFLDIK</sequence>
<reference evidence="3" key="2">
    <citation type="submission" date="2020-11" db="EMBL/GenBank/DDBJ databases">
        <authorList>
            <person name="McCartney M.A."/>
            <person name="Auch B."/>
            <person name="Kono T."/>
            <person name="Mallez S."/>
            <person name="Becker A."/>
            <person name="Gohl D.M."/>
            <person name="Silverstein K.A.T."/>
            <person name="Koren S."/>
            <person name="Bechman K.B."/>
            <person name="Herman A."/>
            <person name="Abrahante J.E."/>
            <person name="Garbe J."/>
        </authorList>
    </citation>
    <scope>NUCLEOTIDE SEQUENCE</scope>
    <source>
        <strain evidence="3">Duluth1</strain>
        <tissue evidence="3">Whole animal</tissue>
    </source>
</reference>
<reference evidence="3" key="1">
    <citation type="journal article" date="2019" name="bioRxiv">
        <title>The Genome of the Zebra Mussel, Dreissena polymorpha: A Resource for Invasive Species Research.</title>
        <authorList>
            <person name="McCartney M.A."/>
            <person name="Auch B."/>
            <person name="Kono T."/>
            <person name="Mallez S."/>
            <person name="Zhang Y."/>
            <person name="Obille A."/>
            <person name="Becker A."/>
            <person name="Abrahante J.E."/>
            <person name="Garbe J."/>
            <person name="Badalamenti J.P."/>
            <person name="Herman A."/>
            <person name="Mangelson H."/>
            <person name="Liachko I."/>
            <person name="Sullivan S."/>
            <person name="Sone E.D."/>
            <person name="Koren S."/>
            <person name="Silverstein K.A.T."/>
            <person name="Beckman K.B."/>
            <person name="Gohl D.M."/>
        </authorList>
    </citation>
    <scope>NUCLEOTIDE SEQUENCE</scope>
    <source>
        <strain evidence="3">Duluth1</strain>
        <tissue evidence="3">Whole animal</tissue>
    </source>
</reference>
<gene>
    <name evidence="3" type="ORF">DPMN_042950</name>
</gene>
<accession>A0A9D4HXG0</accession>
<keyword evidence="4" id="KW-1185">Reference proteome</keyword>
<keyword evidence="1" id="KW-0812">Transmembrane</keyword>
<proteinExistence type="predicted"/>
<organism evidence="3 4">
    <name type="scientific">Dreissena polymorpha</name>
    <name type="common">Zebra mussel</name>
    <name type="synonym">Mytilus polymorpha</name>
    <dbReference type="NCBI Taxonomy" id="45954"/>
    <lineage>
        <taxon>Eukaryota</taxon>
        <taxon>Metazoa</taxon>
        <taxon>Spiralia</taxon>
        <taxon>Lophotrochozoa</taxon>
        <taxon>Mollusca</taxon>
        <taxon>Bivalvia</taxon>
        <taxon>Autobranchia</taxon>
        <taxon>Heteroconchia</taxon>
        <taxon>Euheterodonta</taxon>
        <taxon>Imparidentia</taxon>
        <taxon>Neoheterodontei</taxon>
        <taxon>Myida</taxon>
        <taxon>Dreissenoidea</taxon>
        <taxon>Dreissenidae</taxon>
        <taxon>Dreissena</taxon>
    </lineage>
</organism>